<evidence type="ECO:0000256" key="3">
    <source>
        <dbReference type="ARBA" id="ARBA00022547"/>
    </source>
</evidence>
<dbReference type="KEGG" id="cbot:ATE48_16355"/>
<dbReference type="PANTHER" id="PTHR33445:SF1">
    <property type="entry name" value="ATP SYNTHASE SUBUNIT B"/>
    <property type="match status" value="1"/>
</dbReference>
<dbReference type="GO" id="GO:0012505">
    <property type="term" value="C:endomembrane system"/>
    <property type="evidence" value="ECO:0007669"/>
    <property type="project" value="UniProtKB-SubCell"/>
</dbReference>
<proteinExistence type="inferred from homology"/>
<evidence type="ECO:0000313" key="16">
    <source>
        <dbReference type="EMBL" id="ANP48124.1"/>
    </source>
</evidence>
<dbReference type="CDD" id="cd06503">
    <property type="entry name" value="ATP-synt_Fo_b"/>
    <property type="match status" value="1"/>
</dbReference>
<evidence type="ECO:0000256" key="8">
    <source>
        <dbReference type="ARBA" id="ARBA00023136"/>
    </source>
</evidence>
<evidence type="ECO:0000256" key="4">
    <source>
        <dbReference type="ARBA" id="ARBA00022692"/>
    </source>
</evidence>
<gene>
    <name evidence="13" type="primary">atpF</name>
    <name evidence="16" type="ORF">ATE48_16355</name>
</gene>
<keyword evidence="3 13" id="KW-0138">CF(0)</keyword>
<dbReference type="EMBL" id="CP013244">
    <property type="protein sequence ID" value="ANP48124.1"/>
    <property type="molecule type" value="Genomic_DNA"/>
</dbReference>
<comment type="function">
    <text evidence="10 13">F(1)F(0) ATP synthase produces ATP from ADP in the presence of a proton or sodium gradient. F-type ATPases consist of two structural domains, F(1) containing the extramembraneous catalytic core and F(0) containing the membrane proton channel, linked together by a central stalk and a peripheral stalk. During catalysis, ATP synthesis in the catalytic domain of F(1) is coupled via a rotary mechanism of the central stalk subunits to proton translocation.</text>
</comment>
<dbReference type="HAMAP" id="MF_01398">
    <property type="entry name" value="ATP_synth_b_bprime"/>
    <property type="match status" value="1"/>
</dbReference>
<dbReference type="GO" id="GO:0005886">
    <property type="term" value="C:plasma membrane"/>
    <property type="evidence" value="ECO:0007669"/>
    <property type="project" value="UniProtKB-SubCell"/>
</dbReference>
<evidence type="ECO:0000256" key="15">
    <source>
        <dbReference type="SAM" id="Coils"/>
    </source>
</evidence>
<evidence type="ECO:0000256" key="1">
    <source>
        <dbReference type="ARBA" id="ARBA00005513"/>
    </source>
</evidence>
<keyword evidence="13" id="KW-1003">Cell membrane</keyword>
<comment type="subcellular location">
    <subcellularLocation>
        <location evidence="13">Cell membrane</location>
        <topology evidence="13">Single-pass membrane protein</topology>
    </subcellularLocation>
    <subcellularLocation>
        <location evidence="12">Endomembrane system</location>
        <topology evidence="12">Single-pass membrane protein</topology>
    </subcellularLocation>
</comment>
<keyword evidence="9 13" id="KW-0066">ATP synthesis</keyword>
<name>A0A1B1ANI9_9PROT</name>
<evidence type="ECO:0000256" key="6">
    <source>
        <dbReference type="ARBA" id="ARBA00022989"/>
    </source>
</evidence>
<dbReference type="GO" id="GO:0045259">
    <property type="term" value="C:proton-transporting ATP synthase complex"/>
    <property type="evidence" value="ECO:0007669"/>
    <property type="project" value="UniProtKB-KW"/>
</dbReference>
<keyword evidence="7 13" id="KW-0406">Ion transport</keyword>
<organism evidence="16 17">
    <name type="scientific">Candidatus Viadribacter manganicus</name>
    <dbReference type="NCBI Taxonomy" id="1759059"/>
    <lineage>
        <taxon>Bacteria</taxon>
        <taxon>Pseudomonadati</taxon>
        <taxon>Pseudomonadota</taxon>
        <taxon>Alphaproteobacteria</taxon>
        <taxon>Hyphomonadales</taxon>
        <taxon>Hyphomonadaceae</taxon>
        <taxon>Candidatus Viadribacter</taxon>
    </lineage>
</organism>
<comment type="subunit">
    <text evidence="13">F-type ATPases have 2 components, F(1) - the catalytic core - and F(0) - the membrane proton channel. F(1) has five subunits: alpha(3), beta(3), gamma(1), delta(1), epsilon(1). F(0) has three main subunits: a(1), b(2) and c(10-14). The alpha and beta chains form an alternating ring which encloses part of the gamma chain. F(1) is attached to F(0) by a central stalk formed by the gamma and epsilon chains, while a peripheral stalk is formed by the delta and b chains.</text>
</comment>
<evidence type="ECO:0000256" key="10">
    <source>
        <dbReference type="ARBA" id="ARBA00025198"/>
    </source>
</evidence>
<evidence type="ECO:0000256" key="5">
    <source>
        <dbReference type="ARBA" id="ARBA00022781"/>
    </source>
</evidence>
<dbReference type="Pfam" id="PF00430">
    <property type="entry name" value="ATP-synt_B"/>
    <property type="match status" value="1"/>
</dbReference>
<evidence type="ECO:0000256" key="7">
    <source>
        <dbReference type="ARBA" id="ARBA00023065"/>
    </source>
</evidence>
<dbReference type="PANTHER" id="PTHR33445">
    <property type="entry name" value="ATP SYNTHASE SUBUNIT B', CHLOROPLASTIC"/>
    <property type="match status" value="1"/>
</dbReference>
<feature type="coiled-coil region" evidence="15">
    <location>
        <begin position="35"/>
        <end position="113"/>
    </location>
</feature>
<evidence type="ECO:0000313" key="17">
    <source>
        <dbReference type="Proteomes" id="UP000092498"/>
    </source>
</evidence>
<protein>
    <recommendedName>
        <fullName evidence="13">ATP synthase subunit b</fullName>
    </recommendedName>
    <alternativeName>
        <fullName evidence="13">ATP synthase F(0) sector subunit b</fullName>
    </alternativeName>
    <alternativeName>
        <fullName evidence="13">ATPase subunit I</fullName>
    </alternativeName>
    <alternativeName>
        <fullName evidence="13">F-type ATPase subunit b</fullName>
        <shortName evidence="13">F-ATPase subunit b</shortName>
    </alternativeName>
</protein>
<sequence>MTATEIAFLGLVLFFALLVYLKVPAMVMGMLDQRSQSIAKELHEARRLREEAEKLLADYQAKRAAAEAEAKAIVDTAKEQAALVAEETRANMIAAMQRREKQAEDRIAAAGSKASDEVRAAAADAAIAAAERMLRERMNDSAQAALVQEGAADLKRKFG</sequence>
<evidence type="ECO:0000256" key="13">
    <source>
        <dbReference type="HAMAP-Rule" id="MF_01398"/>
    </source>
</evidence>
<keyword evidence="8 13" id="KW-0472">Membrane</keyword>
<dbReference type="STRING" id="1759059.ATE48_16355"/>
<dbReference type="AlphaFoldDB" id="A0A1B1ANI9"/>
<keyword evidence="17" id="KW-1185">Reference proteome</keyword>
<accession>A0A1B1ANI9</accession>
<dbReference type="InParanoid" id="A0A1B1ANI9"/>
<reference evidence="16 17" key="1">
    <citation type="submission" date="2015-11" db="EMBL/GenBank/DDBJ databases">
        <title>Whole-Genome Sequence of Candidatus Oderbacter manganicum from the National Park Lower Oder Valley, Germany.</title>
        <authorList>
            <person name="Braun B."/>
            <person name="Liere K."/>
            <person name="Szewzyk U."/>
        </authorList>
    </citation>
    <scope>NUCLEOTIDE SEQUENCE [LARGE SCALE GENOMIC DNA]</scope>
    <source>
        <strain evidence="16 17">OTSz_A_272</strain>
    </source>
</reference>
<keyword evidence="6 13" id="KW-1133">Transmembrane helix</keyword>
<keyword evidence="4 13" id="KW-0812">Transmembrane</keyword>
<evidence type="ECO:0000256" key="2">
    <source>
        <dbReference type="ARBA" id="ARBA00022448"/>
    </source>
</evidence>
<keyword evidence="2 13" id="KW-0813">Transport</keyword>
<dbReference type="OrthoDB" id="9897448at2"/>
<keyword evidence="15" id="KW-0175">Coiled coil</keyword>
<dbReference type="Proteomes" id="UP000092498">
    <property type="component" value="Chromosome"/>
</dbReference>
<evidence type="ECO:0000256" key="9">
    <source>
        <dbReference type="ARBA" id="ARBA00023310"/>
    </source>
</evidence>
<evidence type="ECO:0000256" key="11">
    <source>
        <dbReference type="ARBA" id="ARBA00025614"/>
    </source>
</evidence>
<comment type="function">
    <text evidence="11">Component of the F(0) channel, it forms part of the peripheral stalk, linking F(1) to F(0). The b'-subunit is a diverged and duplicated form of b found in plants and photosynthetic bacteria.</text>
</comment>
<keyword evidence="5 13" id="KW-0375">Hydrogen ion transport</keyword>
<dbReference type="GO" id="GO:0046961">
    <property type="term" value="F:proton-transporting ATPase activity, rotational mechanism"/>
    <property type="evidence" value="ECO:0007669"/>
    <property type="project" value="TreeGrafter"/>
</dbReference>
<dbReference type="InterPro" id="IPR002146">
    <property type="entry name" value="ATP_synth_b/b'su_bac/chlpt"/>
</dbReference>
<dbReference type="InterPro" id="IPR050059">
    <property type="entry name" value="ATP_synthase_B_chain"/>
</dbReference>
<evidence type="ECO:0000256" key="12">
    <source>
        <dbReference type="ARBA" id="ARBA00037847"/>
    </source>
</evidence>
<dbReference type="FunCoup" id="A0A1B1ANI9">
    <property type="interactions" value="177"/>
</dbReference>
<dbReference type="GO" id="GO:0046933">
    <property type="term" value="F:proton-transporting ATP synthase activity, rotational mechanism"/>
    <property type="evidence" value="ECO:0007669"/>
    <property type="project" value="UniProtKB-UniRule"/>
</dbReference>
<evidence type="ECO:0000256" key="14">
    <source>
        <dbReference type="RuleBase" id="RU003848"/>
    </source>
</evidence>
<feature type="transmembrane region" description="Helical" evidence="13">
    <location>
        <begin position="6"/>
        <end position="31"/>
    </location>
</feature>
<comment type="similarity">
    <text evidence="1 13 14">Belongs to the ATPase B chain family.</text>
</comment>